<feature type="compositionally biased region" description="Low complexity" evidence="21">
    <location>
        <begin position="597"/>
        <end position="611"/>
    </location>
</feature>
<evidence type="ECO:0000259" key="22">
    <source>
        <dbReference type="PROSITE" id="PS50160"/>
    </source>
</evidence>
<dbReference type="InterPro" id="IPR014146">
    <property type="entry name" value="LigD_ligase_dom"/>
</dbReference>
<gene>
    <name evidence="23" type="primary">ligD</name>
    <name evidence="23" type="ORF">FAZ98_32875</name>
</gene>
<dbReference type="PANTHER" id="PTHR42705:SF2">
    <property type="entry name" value="BIFUNCTIONAL NON-HOMOLOGOUS END JOINING PROTEIN LIGD"/>
    <property type="match status" value="1"/>
</dbReference>
<dbReference type="InterPro" id="IPR012309">
    <property type="entry name" value="DNA_ligase_ATP-dep_C"/>
</dbReference>
<keyword evidence="24" id="KW-1185">Reference proteome</keyword>
<comment type="catalytic activity">
    <reaction evidence="20">
        <text>ATP + (deoxyribonucleotide)n-3'-hydroxyl + 5'-phospho-(deoxyribonucleotide)m = (deoxyribonucleotide)n+m + AMP + diphosphate.</text>
        <dbReference type="EC" id="6.5.1.1"/>
    </reaction>
</comment>
<keyword evidence="7" id="KW-0479">Metal-binding</keyword>
<dbReference type="GO" id="GO:0003910">
    <property type="term" value="F:DNA ligase (ATP) activity"/>
    <property type="evidence" value="ECO:0007669"/>
    <property type="project" value="UniProtKB-EC"/>
</dbReference>
<dbReference type="SUPFAM" id="SSF50249">
    <property type="entry name" value="Nucleic acid-binding proteins"/>
    <property type="match status" value="1"/>
</dbReference>
<dbReference type="GO" id="GO:0006281">
    <property type="term" value="P:DNA repair"/>
    <property type="evidence" value="ECO:0007669"/>
    <property type="project" value="UniProtKB-KW"/>
</dbReference>
<keyword evidence="17" id="KW-0464">Manganese</keyword>
<feature type="region of interest" description="Disordered" evidence="21">
    <location>
        <begin position="591"/>
        <end position="642"/>
    </location>
</feature>
<keyword evidence="8" id="KW-0547">Nucleotide-binding</keyword>
<evidence type="ECO:0000313" key="23">
    <source>
        <dbReference type="EMBL" id="QGZ66560.1"/>
    </source>
</evidence>
<keyword evidence="6" id="KW-0540">Nuclease</keyword>
<dbReference type="NCBIfam" id="NF004628">
    <property type="entry name" value="PRK05972.1"/>
    <property type="match status" value="1"/>
</dbReference>
<keyword evidence="12" id="KW-0067">ATP-binding</keyword>
<dbReference type="GO" id="GO:0003887">
    <property type="term" value="F:DNA-directed DNA polymerase activity"/>
    <property type="evidence" value="ECO:0007669"/>
    <property type="project" value="UniProtKB-KW"/>
</dbReference>
<dbReference type="EC" id="6.5.1.1" evidence="2"/>
<evidence type="ECO:0000256" key="18">
    <source>
        <dbReference type="ARBA" id="ARBA00023268"/>
    </source>
</evidence>
<evidence type="ECO:0000256" key="17">
    <source>
        <dbReference type="ARBA" id="ARBA00023211"/>
    </source>
</evidence>
<evidence type="ECO:0000256" key="15">
    <source>
        <dbReference type="ARBA" id="ARBA00023172"/>
    </source>
</evidence>
<dbReference type="InterPro" id="IPR033651">
    <property type="entry name" value="PaeLigD_Pol-like"/>
</dbReference>
<name>A0A7Z2JKK8_9BURK</name>
<dbReference type="GO" id="GO:0005524">
    <property type="term" value="F:ATP binding"/>
    <property type="evidence" value="ECO:0007669"/>
    <property type="project" value="UniProtKB-KW"/>
</dbReference>
<evidence type="ECO:0000256" key="8">
    <source>
        <dbReference type="ARBA" id="ARBA00022741"/>
    </source>
</evidence>
<dbReference type="Pfam" id="PF13298">
    <property type="entry name" value="LigD_N"/>
    <property type="match status" value="1"/>
</dbReference>
<dbReference type="NCBIfam" id="TIGR02777">
    <property type="entry name" value="LigD_PE_dom"/>
    <property type="match status" value="1"/>
</dbReference>
<evidence type="ECO:0000256" key="9">
    <source>
        <dbReference type="ARBA" id="ARBA00022763"/>
    </source>
</evidence>
<evidence type="ECO:0000256" key="4">
    <source>
        <dbReference type="ARBA" id="ARBA00022679"/>
    </source>
</evidence>
<dbReference type="CDD" id="cd07906">
    <property type="entry name" value="Adenylation_DNA_ligase_LigD_LigC"/>
    <property type="match status" value="1"/>
</dbReference>
<dbReference type="InterPro" id="IPR012340">
    <property type="entry name" value="NA-bd_OB-fold"/>
</dbReference>
<evidence type="ECO:0000256" key="19">
    <source>
        <dbReference type="ARBA" id="ARBA00029943"/>
    </source>
</evidence>
<evidence type="ECO:0000256" key="3">
    <source>
        <dbReference type="ARBA" id="ARBA00022598"/>
    </source>
</evidence>
<dbReference type="InterPro" id="IPR014144">
    <property type="entry name" value="LigD_PE_domain"/>
</dbReference>
<protein>
    <recommendedName>
        <fullName evidence="2">DNA ligase (ATP)</fullName>
        <ecNumber evidence="2">6.5.1.1</ecNumber>
    </recommendedName>
    <alternativeName>
        <fullName evidence="19">NHEJ DNA polymerase</fullName>
    </alternativeName>
</protein>
<feature type="compositionally biased region" description="Basic and acidic residues" evidence="21">
    <location>
        <begin position="1"/>
        <end position="22"/>
    </location>
</feature>
<organism evidence="23 24">
    <name type="scientific">Paraburkholderia acidisoli</name>
    <dbReference type="NCBI Taxonomy" id="2571748"/>
    <lineage>
        <taxon>Bacteria</taxon>
        <taxon>Pseudomonadati</taxon>
        <taxon>Pseudomonadota</taxon>
        <taxon>Betaproteobacteria</taxon>
        <taxon>Burkholderiales</taxon>
        <taxon>Burkholderiaceae</taxon>
        <taxon>Paraburkholderia</taxon>
    </lineage>
</organism>
<dbReference type="GO" id="GO:0006310">
    <property type="term" value="P:DNA recombination"/>
    <property type="evidence" value="ECO:0007669"/>
    <property type="project" value="UniProtKB-KW"/>
</dbReference>
<evidence type="ECO:0000256" key="20">
    <source>
        <dbReference type="ARBA" id="ARBA00034003"/>
    </source>
</evidence>
<dbReference type="Gene3D" id="3.90.920.10">
    <property type="entry name" value="DNA primase, PRIM domain"/>
    <property type="match status" value="1"/>
</dbReference>
<evidence type="ECO:0000256" key="11">
    <source>
        <dbReference type="ARBA" id="ARBA00022839"/>
    </source>
</evidence>
<dbReference type="Gene3D" id="3.30.1490.70">
    <property type="match status" value="1"/>
</dbReference>
<evidence type="ECO:0000256" key="14">
    <source>
        <dbReference type="ARBA" id="ARBA00023125"/>
    </source>
</evidence>
<evidence type="ECO:0000256" key="16">
    <source>
        <dbReference type="ARBA" id="ARBA00023204"/>
    </source>
</evidence>
<keyword evidence="3 23" id="KW-0436">Ligase</keyword>
<keyword evidence="11" id="KW-0269">Exonuclease</keyword>
<dbReference type="Gene3D" id="3.30.470.30">
    <property type="entry name" value="DNA ligase/mRNA capping enzyme"/>
    <property type="match status" value="1"/>
</dbReference>
<evidence type="ECO:0000313" key="24">
    <source>
        <dbReference type="Proteomes" id="UP000433577"/>
    </source>
</evidence>
<accession>A0A7Z2JKK8</accession>
<evidence type="ECO:0000256" key="5">
    <source>
        <dbReference type="ARBA" id="ARBA00022695"/>
    </source>
</evidence>
<keyword evidence="18" id="KW-0511">Multifunctional enzyme</keyword>
<evidence type="ECO:0000256" key="6">
    <source>
        <dbReference type="ARBA" id="ARBA00022722"/>
    </source>
</evidence>
<evidence type="ECO:0000256" key="10">
    <source>
        <dbReference type="ARBA" id="ARBA00022801"/>
    </source>
</evidence>
<dbReference type="GO" id="GO:0004527">
    <property type="term" value="F:exonuclease activity"/>
    <property type="evidence" value="ECO:0007669"/>
    <property type="project" value="UniProtKB-KW"/>
</dbReference>
<dbReference type="InterPro" id="IPR014145">
    <property type="entry name" value="LigD_pol_dom"/>
</dbReference>
<proteinExistence type="predicted"/>
<keyword evidence="4" id="KW-0808">Transferase</keyword>
<dbReference type="Proteomes" id="UP000433577">
    <property type="component" value="Chromosome 4"/>
</dbReference>
<dbReference type="KEGG" id="pacs:FAZ98_32875"/>
<keyword evidence="14" id="KW-0238">DNA-binding</keyword>
<dbReference type="Pfam" id="PF21686">
    <property type="entry name" value="LigD_Prim-Pol"/>
    <property type="match status" value="1"/>
</dbReference>
<dbReference type="InterPro" id="IPR014143">
    <property type="entry name" value="NHEJ_ligase_prk"/>
</dbReference>
<dbReference type="RefSeq" id="WP_158958015.1">
    <property type="nucleotide sequence ID" value="NZ_CP046916.1"/>
</dbReference>
<dbReference type="InterPro" id="IPR012310">
    <property type="entry name" value="DNA_ligase_ATP-dep_cent"/>
</dbReference>
<keyword evidence="10" id="KW-0378">Hydrolase</keyword>
<dbReference type="PROSITE" id="PS50160">
    <property type="entry name" value="DNA_LIGASE_A3"/>
    <property type="match status" value="1"/>
</dbReference>
<dbReference type="SUPFAM" id="SSF56091">
    <property type="entry name" value="DNA ligase/mRNA capping enzyme, catalytic domain"/>
    <property type="match status" value="1"/>
</dbReference>
<dbReference type="AlphaFoldDB" id="A0A7Z2JKK8"/>
<evidence type="ECO:0000256" key="2">
    <source>
        <dbReference type="ARBA" id="ARBA00012727"/>
    </source>
</evidence>
<dbReference type="Pfam" id="PF01068">
    <property type="entry name" value="DNA_ligase_A_M"/>
    <property type="match status" value="1"/>
</dbReference>
<dbReference type="GO" id="GO:0003677">
    <property type="term" value="F:DNA binding"/>
    <property type="evidence" value="ECO:0007669"/>
    <property type="project" value="UniProtKB-KW"/>
</dbReference>
<evidence type="ECO:0000256" key="12">
    <source>
        <dbReference type="ARBA" id="ARBA00022840"/>
    </source>
</evidence>
<dbReference type="GO" id="GO:0046872">
    <property type="term" value="F:metal ion binding"/>
    <property type="evidence" value="ECO:0007669"/>
    <property type="project" value="UniProtKB-KW"/>
</dbReference>
<keyword evidence="16" id="KW-0234">DNA repair</keyword>
<dbReference type="Pfam" id="PF04679">
    <property type="entry name" value="DNA_ligase_A_C"/>
    <property type="match status" value="1"/>
</dbReference>
<feature type="domain" description="ATP-dependent DNA ligase family profile" evidence="22">
    <location>
        <begin position="384"/>
        <end position="503"/>
    </location>
</feature>
<dbReference type="OrthoDB" id="9802472at2"/>
<feature type="compositionally biased region" description="Low complexity" evidence="21">
    <location>
        <begin position="242"/>
        <end position="257"/>
    </location>
</feature>
<reference evidence="23 24" key="1">
    <citation type="submission" date="2019-12" db="EMBL/GenBank/DDBJ databases">
        <title>Paraburkholderia acidiphila 7Q-K02 sp. nov and Paraburkholderia acidisoli DHF22 sp. nov., two strains isolated from forest soil.</title>
        <authorList>
            <person name="Gao Z."/>
            <person name="Qiu L."/>
        </authorList>
    </citation>
    <scope>NUCLEOTIDE SEQUENCE [LARGE SCALE GENOMIC DNA]</scope>
    <source>
        <strain evidence="23 24">DHF22</strain>
    </source>
</reference>
<evidence type="ECO:0000256" key="1">
    <source>
        <dbReference type="ARBA" id="ARBA00001936"/>
    </source>
</evidence>
<evidence type="ECO:0000256" key="7">
    <source>
        <dbReference type="ARBA" id="ARBA00022723"/>
    </source>
</evidence>
<evidence type="ECO:0000256" key="13">
    <source>
        <dbReference type="ARBA" id="ARBA00022932"/>
    </source>
</evidence>
<dbReference type="InterPro" id="IPR052171">
    <property type="entry name" value="NHEJ_LigD"/>
</dbReference>
<sequence>MKHKLEQYESKRRFDETPEPRGQHAHPPARSSARRGAPSRARKDKDSAAFVIQRHDASHLHYDFRLELDGTLKSWAVPKGPSLDPTVKRLAVHVEDHPLEYGSFEGRIPAGSYGAGTVDIWDHGVWHPEGGMRAARDAYAQGRLKFTLDGDKLHGSWALVRSSMKSGKQDTWLLIKHRDADARSEDDYKVIDDRAEHAPNKKARATAKTSKSSGGTRAASAAKGANDANGATPKAEARVAKAADATATARGTAARKAVGGPKARGAKAIEGARRAALPATLAPELATPAEAPPQGEDWLYELKYDGYRVLARIDRSARGEGDVRIYTRTGNDWTAKFPRQVQALRALDVDKAWLDGEAVVLDASGVPDFQALQNAFDAGSPDAITFWLFDAPWLDGMDLRAAPLEARRSALEAVLARHTDDALRFSEAFEGDPETLLAAACEAKLEGLVAKRRDSRYTSTRSSAWLKLRCTQRQEFVIGGYTDPAGSREGFGALLLGVYDEQGALQYAGKVGTGFDNARLKSMAKDLKARASKASPFAAVPAAETRARVHWVQPQLVAEVRFKTWTSAGVVRHASFIGLRTDKPAENIVREQQTERSTAASKAVSAKATSSGARGRASESVTMKSKASRGETQVGGVRISNPDRVMDEQSGLRKIDLVEYFEWITPWLLPHLKQRPVALARTPKGVGGELFFQKHATKLQIPHATQHADLDPGHEPLLTLDSVKALVGAAQMDTIELHTWNALVTSIEKPDRLVFDLDPDPTLGWERMIEAAQLTRELLDALGLRSWCKTSGGKGLHVVVPLTRHAGWDEAKDFAHAVASHMAGTLPDRFSAKSGPQNRKGRIFVDYLRNGRGASTIAAFAPRARPGLGVSVPIAWDELQTVTRGDQWNIANLHERLDAQRNDPWRDYGKTRQRITAAMWRDLGVKQA</sequence>
<feature type="compositionally biased region" description="Low complexity" evidence="21">
    <location>
        <begin position="206"/>
        <end position="234"/>
    </location>
</feature>
<dbReference type="EMBL" id="CP046916">
    <property type="protein sequence ID" value="QGZ66560.1"/>
    <property type="molecule type" value="Genomic_DNA"/>
</dbReference>
<dbReference type="NCBIfam" id="TIGR02778">
    <property type="entry name" value="ligD_pol"/>
    <property type="match status" value="1"/>
</dbReference>
<dbReference type="NCBIfam" id="TIGR02776">
    <property type="entry name" value="NHEJ_ligase_prk"/>
    <property type="match status" value="1"/>
</dbReference>
<dbReference type="CDD" id="cd07971">
    <property type="entry name" value="OBF_DNA_ligase_LigD"/>
    <property type="match status" value="1"/>
</dbReference>
<dbReference type="Gene3D" id="2.40.50.140">
    <property type="entry name" value="Nucleic acid-binding proteins"/>
    <property type="match status" value="1"/>
</dbReference>
<dbReference type="NCBIfam" id="TIGR02779">
    <property type="entry name" value="NHEJ_ligase_lig"/>
    <property type="match status" value="1"/>
</dbReference>
<feature type="region of interest" description="Disordered" evidence="21">
    <location>
        <begin position="1"/>
        <end position="46"/>
    </location>
</feature>
<keyword evidence="5" id="KW-0548">Nucleotidyltransferase</keyword>
<keyword evidence="15" id="KW-0233">DNA recombination</keyword>
<feature type="region of interest" description="Disordered" evidence="21">
    <location>
        <begin position="193"/>
        <end position="259"/>
    </location>
</feature>
<evidence type="ECO:0000256" key="21">
    <source>
        <dbReference type="SAM" id="MobiDB-lite"/>
    </source>
</evidence>
<feature type="compositionally biased region" description="Low complexity" evidence="21">
    <location>
        <begin position="25"/>
        <end position="39"/>
    </location>
</feature>
<comment type="cofactor">
    <cofactor evidence="1">
        <name>Mn(2+)</name>
        <dbReference type="ChEBI" id="CHEBI:29035"/>
    </cofactor>
</comment>
<dbReference type="CDD" id="cd04862">
    <property type="entry name" value="PaeLigD_Pol_like"/>
    <property type="match status" value="1"/>
</dbReference>
<dbReference type="PANTHER" id="PTHR42705">
    <property type="entry name" value="BIFUNCTIONAL NON-HOMOLOGOUS END JOINING PROTEIN LIGD"/>
    <property type="match status" value="1"/>
</dbReference>
<keyword evidence="9" id="KW-0227">DNA damage</keyword>
<keyword evidence="13" id="KW-0239">DNA-directed DNA polymerase</keyword>